<dbReference type="PANTHER" id="PTHR13297:SF5">
    <property type="entry name" value="TBC1 DOMAIN FAMILY MEMBER 23"/>
    <property type="match status" value="1"/>
</dbReference>
<reference evidence="2 3" key="1">
    <citation type="submission" date="2022-03" db="EMBL/GenBank/DDBJ databases">
        <title>A chromosomal length assembly of Cordylochernes scorpioides.</title>
        <authorList>
            <person name="Zeh D."/>
            <person name="Zeh J."/>
        </authorList>
    </citation>
    <scope>NUCLEOTIDE SEQUENCE [LARGE SCALE GENOMIC DNA]</scope>
    <source>
        <strain evidence="2">IN4F17</strain>
        <tissue evidence="2">Whole Body</tissue>
    </source>
</reference>
<dbReference type="SUPFAM" id="SSF52821">
    <property type="entry name" value="Rhodanese/Cell cycle control phosphatase"/>
    <property type="match status" value="1"/>
</dbReference>
<dbReference type="EMBL" id="CP092886">
    <property type="protein sequence ID" value="UYV84732.1"/>
    <property type="molecule type" value="Genomic_DNA"/>
</dbReference>
<evidence type="ECO:0000259" key="1">
    <source>
        <dbReference type="PROSITE" id="PS50206"/>
    </source>
</evidence>
<dbReference type="Proteomes" id="UP001235939">
    <property type="component" value="Chromosome X"/>
</dbReference>
<dbReference type="PROSITE" id="PS50206">
    <property type="entry name" value="RHODANESE_3"/>
    <property type="match status" value="1"/>
</dbReference>
<keyword evidence="3" id="KW-1185">Reference proteome</keyword>
<dbReference type="InterPro" id="IPR036873">
    <property type="entry name" value="Rhodanese-like_dom_sf"/>
</dbReference>
<dbReference type="PANTHER" id="PTHR13297">
    <property type="entry name" value="TBC1 DOMAIN FAMILY MEMBER 23-RELATED"/>
    <property type="match status" value="1"/>
</dbReference>
<evidence type="ECO:0000313" key="3">
    <source>
        <dbReference type="Proteomes" id="UP001235939"/>
    </source>
</evidence>
<name>A0ABY6LU09_9ARAC</name>
<evidence type="ECO:0000313" key="2">
    <source>
        <dbReference type="EMBL" id="UYV84732.1"/>
    </source>
</evidence>
<feature type="domain" description="Rhodanese" evidence="1">
    <location>
        <begin position="86"/>
        <end position="194"/>
    </location>
</feature>
<dbReference type="Gene3D" id="3.40.250.10">
    <property type="entry name" value="Rhodanese-like domain"/>
    <property type="match status" value="1"/>
</dbReference>
<proteinExistence type="predicted"/>
<accession>A0ABY6LU09</accession>
<protein>
    <submittedName>
        <fullName evidence="2">TBC1D23</fullName>
    </submittedName>
</protein>
<dbReference type="Pfam" id="PF00581">
    <property type="entry name" value="Rhodanese"/>
    <property type="match status" value="1"/>
</dbReference>
<dbReference type="InterPro" id="IPR039755">
    <property type="entry name" value="TBC1D23"/>
</dbReference>
<gene>
    <name evidence="2" type="ORF">LAZ67_X003243</name>
</gene>
<dbReference type="InterPro" id="IPR001763">
    <property type="entry name" value="Rhodanese-like_dom"/>
</dbReference>
<sequence length="298" mass="33496">MKDESKEIILGHIKSAPCALELLDVEDFCLLAQYYCQRTPQDFLKKNKDLIFEGDKNQDSVLYQALCLPVDVDELIQESKESQLHFFVVDCRPAEQYNNGHLTTAYHLDATLMLQEPAQFSTAVQALWAAQKQAQAAQSAAWGEHICFMGSGKDDEDQYMNMAIANFLQRGQEYLSVAYGGFPALHSLGSNLLSDHYPRTCMLCADGKTEEKSLFERFTSVMKTVSSEMKDYINNVPSERCSPQVRTLGTPSGQSWILKISRGIDLGVVMRPSTVQPHCWDESFGDVARSWSKTPRSP</sequence>
<organism evidence="2 3">
    <name type="scientific">Cordylochernes scorpioides</name>
    <dbReference type="NCBI Taxonomy" id="51811"/>
    <lineage>
        <taxon>Eukaryota</taxon>
        <taxon>Metazoa</taxon>
        <taxon>Ecdysozoa</taxon>
        <taxon>Arthropoda</taxon>
        <taxon>Chelicerata</taxon>
        <taxon>Arachnida</taxon>
        <taxon>Pseudoscorpiones</taxon>
        <taxon>Cheliferoidea</taxon>
        <taxon>Chernetidae</taxon>
        <taxon>Cordylochernes</taxon>
    </lineage>
</organism>